<dbReference type="Pfam" id="PF25917">
    <property type="entry name" value="BSH_RND"/>
    <property type="match status" value="1"/>
</dbReference>
<dbReference type="EMBL" id="NVUL01000019">
    <property type="protein sequence ID" value="PCI79274.1"/>
    <property type="molecule type" value="Genomic_DNA"/>
</dbReference>
<evidence type="ECO:0000313" key="5">
    <source>
        <dbReference type="Proteomes" id="UP000218767"/>
    </source>
</evidence>
<accession>A0A2A4X9T0</accession>
<dbReference type="GO" id="GO:1990281">
    <property type="term" value="C:efflux pump complex"/>
    <property type="evidence" value="ECO:0007669"/>
    <property type="project" value="TreeGrafter"/>
</dbReference>
<reference evidence="5" key="1">
    <citation type="submission" date="2017-08" db="EMBL/GenBank/DDBJ databases">
        <title>A dynamic microbial community with high functional redundancy inhabits the cold, oxic subseafloor aquifer.</title>
        <authorList>
            <person name="Tully B.J."/>
            <person name="Wheat C.G."/>
            <person name="Glazer B.T."/>
            <person name="Huber J.A."/>
        </authorList>
    </citation>
    <scope>NUCLEOTIDE SEQUENCE [LARGE SCALE GENOMIC DNA]</scope>
</reference>
<feature type="domain" description="Multidrug resistance protein MdtA-like barrel-sandwich hybrid" evidence="2">
    <location>
        <begin position="63"/>
        <end position="189"/>
    </location>
</feature>
<dbReference type="Gene3D" id="1.10.287.470">
    <property type="entry name" value="Helix hairpin bin"/>
    <property type="match status" value="1"/>
</dbReference>
<comment type="caution">
    <text evidence="4">The sequence shown here is derived from an EMBL/GenBank/DDBJ whole genome shotgun (WGS) entry which is preliminary data.</text>
</comment>
<dbReference type="Pfam" id="PF25954">
    <property type="entry name" value="Beta-barrel_RND_2"/>
    <property type="match status" value="1"/>
</dbReference>
<dbReference type="NCBIfam" id="TIGR01730">
    <property type="entry name" value="RND_mfp"/>
    <property type="match status" value="1"/>
</dbReference>
<comment type="similarity">
    <text evidence="1">Belongs to the membrane fusion protein (MFP) (TC 8.A.1) family.</text>
</comment>
<evidence type="ECO:0000256" key="1">
    <source>
        <dbReference type="ARBA" id="ARBA00009477"/>
    </source>
</evidence>
<dbReference type="AlphaFoldDB" id="A0A2A4X9T0"/>
<dbReference type="Gene3D" id="2.40.30.170">
    <property type="match status" value="1"/>
</dbReference>
<organism evidence="4 5">
    <name type="scientific">SAR86 cluster bacterium</name>
    <dbReference type="NCBI Taxonomy" id="2030880"/>
    <lineage>
        <taxon>Bacteria</taxon>
        <taxon>Pseudomonadati</taxon>
        <taxon>Pseudomonadota</taxon>
        <taxon>Gammaproteobacteria</taxon>
        <taxon>SAR86 cluster</taxon>
    </lineage>
</organism>
<feature type="domain" description="CusB-like beta-barrel" evidence="3">
    <location>
        <begin position="201"/>
        <end position="267"/>
    </location>
</feature>
<proteinExistence type="inferred from homology"/>
<dbReference type="InterPro" id="IPR006143">
    <property type="entry name" value="RND_pump_MFP"/>
</dbReference>
<dbReference type="SUPFAM" id="SSF111369">
    <property type="entry name" value="HlyD-like secretion proteins"/>
    <property type="match status" value="1"/>
</dbReference>
<dbReference type="PANTHER" id="PTHR30469">
    <property type="entry name" value="MULTIDRUG RESISTANCE PROTEIN MDTA"/>
    <property type="match status" value="1"/>
</dbReference>
<protein>
    <submittedName>
        <fullName evidence="4">Efflux transporter periplasmic adaptor subunit</fullName>
    </submittedName>
</protein>
<evidence type="ECO:0000259" key="3">
    <source>
        <dbReference type="Pfam" id="PF25954"/>
    </source>
</evidence>
<evidence type="ECO:0000259" key="2">
    <source>
        <dbReference type="Pfam" id="PF25917"/>
    </source>
</evidence>
<dbReference type="GO" id="GO:0015562">
    <property type="term" value="F:efflux transmembrane transporter activity"/>
    <property type="evidence" value="ECO:0007669"/>
    <property type="project" value="TreeGrafter"/>
</dbReference>
<dbReference type="InterPro" id="IPR058625">
    <property type="entry name" value="MdtA-like_BSH"/>
</dbReference>
<dbReference type="PANTHER" id="PTHR30469:SF29">
    <property type="entry name" value="BLR2860 PROTEIN"/>
    <property type="match status" value="1"/>
</dbReference>
<evidence type="ECO:0000313" key="4">
    <source>
        <dbReference type="EMBL" id="PCI79274.1"/>
    </source>
</evidence>
<dbReference type="InterPro" id="IPR058792">
    <property type="entry name" value="Beta-barrel_RND_2"/>
</dbReference>
<name>A0A2A4X9T0_9GAMM</name>
<sequence length="352" mass="37664">MVAPHSAEEPDESNESTASTILAVPEGVSPGENPSDFIVRAARINQQTYGKKVRVRGRTQAFRHVEVRAEQAGRIVSEPVMRGARVSAGDLLCEIAVDDRDSNLLEAQSRQVQAEFEYKASQNLQDRGLQSDVIVAQLKAALESSKAGVARAELALERTKIVAPFDGVVETRSVELGDLLNAGTVCASVLDDSPMLLVGLVPEQDIGSLRVGARVAAELLTGQRVAGTVNYLARAADNVSRSYRIEVEVDSSFEDIRQGITAEILVDSADIQAHLIPSSALTLDDSGLIGVKTIGANNMVEFNNVSIVGDNTSAMNPGVWVTGLNGTINLITLGQEIVFPGQQVESNFDWSR</sequence>
<dbReference type="Proteomes" id="UP000218767">
    <property type="component" value="Unassembled WGS sequence"/>
</dbReference>
<gene>
    <name evidence="4" type="ORF">COB20_05165</name>
</gene>
<dbReference type="Gene3D" id="2.40.50.100">
    <property type="match status" value="1"/>
</dbReference>